<evidence type="ECO:0000313" key="5">
    <source>
        <dbReference type="Proteomes" id="UP001055437"/>
    </source>
</evidence>
<evidence type="ECO:0000313" key="2">
    <source>
        <dbReference type="EMBL" id="AYE33782.1"/>
    </source>
</evidence>
<dbReference type="RefSeq" id="WP_066676418.1">
    <property type="nucleotide sequence ID" value="NZ_CABMIZ010000016.1"/>
</dbReference>
<evidence type="ECO:0000313" key="3">
    <source>
        <dbReference type="EMBL" id="USS00342.1"/>
    </source>
</evidence>
<evidence type="ECO:0000256" key="1">
    <source>
        <dbReference type="SAM" id="Phobius"/>
    </source>
</evidence>
<feature type="transmembrane region" description="Helical" evidence="1">
    <location>
        <begin position="236"/>
        <end position="253"/>
    </location>
</feature>
<keyword evidence="5" id="KW-1185">Reference proteome</keyword>
<dbReference type="AlphaFoldDB" id="A0A9N7PLE3"/>
<feature type="transmembrane region" description="Helical" evidence="1">
    <location>
        <begin position="205"/>
        <end position="224"/>
    </location>
</feature>
<dbReference type="EMBL" id="CP023671">
    <property type="protein sequence ID" value="AYE33782.1"/>
    <property type="molecule type" value="Genomic_DNA"/>
</dbReference>
<keyword evidence="1" id="KW-0472">Membrane</keyword>
<dbReference type="EMBL" id="CP099799">
    <property type="protein sequence ID" value="USS00342.1"/>
    <property type="molecule type" value="Genomic_DNA"/>
</dbReference>
<protein>
    <submittedName>
        <fullName evidence="2">Uncharacterized protein</fullName>
    </submittedName>
</protein>
<dbReference type="GeneID" id="303559940"/>
<feature type="transmembrane region" description="Helical" evidence="1">
    <location>
        <begin position="103"/>
        <end position="122"/>
    </location>
</feature>
<name>A0A9N7PLE3_CLOSE</name>
<gene>
    <name evidence="2" type="ORF">CP523_04475</name>
    <name evidence="3" type="ORF">NH397_12720</name>
</gene>
<sequence>MNYKDKKLSENEKFNIDIDFDNMVIPDLQGNIDEILDKGLKGKRNFFSFFKEVKNELGFKNIFHDKSELIFIGLILSIAVIMFGLYFNERENSNLDFTYKLKSYTFITAPIIYFFICSYNFINSRLNGTYEIQATCKYNFYTLTAIRMFIFSIISMVINTAIILIMFLVKRNFNVVEVVIVSITSLFIFSVIYILALVKLKERTYKYLVLIVWIGVSSIIMYGVNSKLAKYFLDSPIYINIGITCIVAVFYIKNLKKLIKVRRGEV</sequence>
<organism evidence="2 4">
    <name type="scientific">Clostridium septicum</name>
    <dbReference type="NCBI Taxonomy" id="1504"/>
    <lineage>
        <taxon>Bacteria</taxon>
        <taxon>Bacillati</taxon>
        <taxon>Bacillota</taxon>
        <taxon>Clostridia</taxon>
        <taxon>Eubacteriales</taxon>
        <taxon>Clostridiaceae</taxon>
        <taxon>Clostridium</taxon>
    </lineage>
</organism>
<reference evidence="3" key="2">
    <citation type="submission" date="2022-06" db="EMBL/GenBank/DDBJ databases">
        <authorList>
            <person name="Holder M.E."/>
            <person name="Ajami N.J."/>
            <person name="Petrosino J.F."/>
        </authorList>
    </citation>
    <scope>NUCLEOTIDE SEQUENCE</scope>
    <source>
        <strain evidence="3">RMA 8861</strain>
    </source>
</reference>
<dbReference type="OrthoDB" id="1911369at2"/>
<feature type="transmembrane region" description="Helical" evidence="1">
    <location>
        <begin position="175"/>
        <end position="198"/>
    </location>
</feature>
<keyword evidence="1" id="KW-1133">Transmembrane helix</keyword>
<dbReference type="Proteomes" id="UP000280586">
    <property type="component" value="Chromosome"/>
</dbReference>
<feature type="transmembrane region" description="Helical" evidence="1">
    <location>
        <begin position="69"/>
        <end position="87"/>
    </location>
</feature>
<feature type="transmembrane region" description="Helical" evidence="1">
    <location>
        <begin position="143"/>
        <end position="169"/>
    </location>
</feature>
<proteinExistence type="predicted"/>
<dbReference type="Proteomes" id="UP001055437">
    <property type="component" value="Chromosome"/>
</dbReference>
<accession>A0A9N7PLE3</accession>
<evidence type="ECO:0000313" key="4">
    <source>
        <dbReference type="Proteomes" id="UP000280586"/>
    </source>
</evidence>
<reference evidence="2 4" key="1">
    <citation type="submission" date="2017-09" db="EMBL/GenBank/DDBJ databases">
        <authorList>
            <person name="Thomas P."/>
            <person name="Seyboldt C."/>
        </authorList>
    </citation>
    <scope>NUCLEOTIDE SEQUENCE [LARGE SCALE GENOMIC DNA]</scope>
    <source>
        <strain evidence="2 4">DSM 7534</strain>
    </source>
</reference>
<keyword evidence="1" id="KW-0812">Transmembrane</keyword>
<dbReference type="KEGG" id="csep:CP523_04475"/>